<gene>
    <name evidence="16" type="ORF">NDU88_007466</name>
</gene>
<keyword evidence="2" id="KW-1003">Cell membrane</keyword>
<evidence type="ECO:0000256" key="10">
    <source>
        <dbReference type="ARBA" id="ARBA00023224"/>
    </source>
</evidence>
<protein>
    <recommendedName>
        <fullName evidence="11">Probable G-protein coupled receptor 34</fullName>
    </recommendedName>
</protein>
<dbReference type="PROSITE" id="PS00237">
    <property type="entry name" value="G_PROTEIN_RECEP_F1_1"/>
    <property type="match status" value="1"/>
</dbReference>
<keyword evidence="10 13" id="KW-0807">Transducer</keyword>
<evidence type="ECO:0000256" key="14">
    <source>
        <dbReference type="SAM" id="Phobius"/>
    </source>
</evidence>
<dbReference type="PROSITE" id="PS50262">
    <property type="entry name" value="G_PROTEIN_RECEP_F1_2"/>
    <property type="match status" value="1"/>
</dbReference>
<dbReference type="Pfam" id="PF00001">
    <property type="entry name" value="7tm_1"/>
    <property type="match status" value="1"/>
</dbReference>
<keyword evidence="8 13" id="KW-0675">Receptor</keyword>
<feature type="transmembrane region" description="Helical" evidence="14">
    <location>
        <begin position="70"/>
        <end position="92"/>
    </location>
</feature>
<dbReference type="AlphaFoldDB" id="A0AAV7MGJ2"/>
<comment type="function">
    <text evidence="12">G-protein-coupled receptor of lysophosphatidylserine (LysoPS) that plays different roles in immune response. Acts a damage-sensing receptor that triggers tissue repair upon recognition of dying neutrophils. Mechanistically, apoptotic neutrophils release lysophosphatydilserine that are recognized by type 3 innate lymphoid cells (ILC3s) via GPR34, which activates downstream PI3K-AKT and RAS-ERK signaling pathways leading to STAT3 activation and IL-22 production. Plays an important role in microglial function, controlling morphology and phagocytosis.</text>
</comment>
<dbReference type="Proteomes" id="UP001066276">
    <property type="component" value="Chromosome 10"/>
</dbReference>
<keyword evidence="5 13" id="KW-0297">G-protein coupled receptor</keyword>
<dbReference type="InterPro" id="IPR047160">
    <property type="entry name" value="GP183-like"/>
</dbReference>
<dbReference type="SUPFAM" id="SSF81321">
    <property type="entry name" value="Family A G protein-coupled receptor-like"/>
    <property type="match status" value="1"/>
</dbReference>
<feature type="transmembrane region" description="Helical" evidence="14">
    <location>
        <begin position="104"/>
        <end position="125"/>
    </location>
</feature>
<evidence type="ECO:0000256" key="5">
    <source>
        <dbReference type="ARBA" id="ARBA00023040"/>
    </source>
</evidence>
<evidence type="ECO:0000256" key="13">
    <source>
        <dbReference type="RuleBase" id="RU000688"/>
    </source>
</evidence>
<accession>A0AAV7MGJ2</accession>
<evidence type="ECO:0000313" key="17">
    <source>
        <dbReference type="Proteomes" id="UP001066276"/>
    </source>
</evidence>
<name>A0AAV7MGJ2_PLEWA</name>
<evidence type="ECO:0000256" key="3">
    <source>
        <dbReference type="ARBA" id="ARBA00022692"/>
    </source>
</evidence>
<keyword evidence="6 14" id="KW-0472">Membrane</keyword>
<keyword evidence="7" id="KW-1015">Disulfide bond</keyword>
<reference evidence="16" key="1">
    <citation type="journal article" date="2022" name="bioRxiv">
        <title>Sequencing and chromosome-scale assembly of the giantPleurodeles waltlgenome.</title>
        <authorList>
            <person name="Brown T."/>
            <person name="Elewa A."/>
            <person name="Iarovenko S."/>
            <person name="Subramanian E."/>
            <person name="Araus A.J."/>
            <person name="Petzold A."/>
            <person name="Susuki M."/>
            <person name="Suzuki K.-i.T."/>
            <person name="Hayashi T."/>
            <person name="Toyoda A."/>
            <person name="Oliveira C."/>
            <person name="Osipova E."/>
            <person name="Leigh N.D."/>
            <person name="Simon A."/>
            <person name="Yun M.H."/>
        </authorList>
    </citation>
    <scope>NUCLEOTIDE SEQUENCE</scope>
    <source>
        <strain evidence="16">20211129_DDA</strain>
        <tissue evidence="16">Liver</tissue>
    </source>
</reference>
<keyword evidence="3 13" id="KW-0812">Transmembrane</keyword>
<evidence type="ECO:0000256" key="12">
    <source>
        <dbReference type="ARBA" id="ARBA00045234"/>
    </source>
</evidence>
<evidence type="ECO:0000256" key="4">
    <source>
        <dbReference type="ARBA" id="ARBA00022989"/>
    </source>
</evidence>
<comment type="subcellular location">
    <subcellularLocation>
        <location evidence="1">Cell membrane</location>
        <topology evidence="1">Multi-pass membrane protein</topology>
    </subcellularLocation>
</comment>
<feature type="domain" description="G-protein coupled receptors family 1 profile" evidence="15">
    <location>
        <begin position="50"/>
        <end position="300"/>
    </location>
</feature>
<evidence type="ECO:0000256" key="1">
    <source>
        <dbReference type="ARBA" id="ARBA00004651"/>
    </source>
</evidence>
<evidence type="ECO:0000256" key="9">
    <source>
        <dbReference type="ARBA" id="ARBA00023180"/>
    </source>
</evidence>
<dbReference type="PANTHER" id="PTHR24237">
    <property type="entry name" value="G-PROTEIN COUPLED RECEPTOR"/>
    <property type="match status" value="1"/>
</dbReference>
<proteinExistence type="inferred from homology"/>
<keyword evidence="4 14" id="KW-1133">Transmembrane helix</keyword>
<keyword evidence="9" id="KW-0325">Glycoprotein</keyword>
<dbReference type="GO" id="GO:0005886">
    <property type="term" value="C:plasma membrane"/>
    <property type="evidence" value="ECO:0007669"/>
    <property type="project" value="UniProtKB-SubCell"/>
</dbReference>
<evidence type="ECO:0000313" key="16">
    <source>
        <dbReference type="EMBL" id="KAJ1102416.1"/>
    </source>
</evidence>
<feature type="transmembrane region" description="Helical" evidence="14">
    <location>
        <begin position="186"/>
        <end position="213"/>
    </location>
</feature>
<dbReference type="PANTHER" id="PTHR24237:SF14">
    <property type="entry name" value="G-PROTEIN COUPLED RECEPTORS FAMILY 1 PROFILE DOMAIN-CONTAINING PROTEIN"/>
    <property type="match status" value="1"/>
</dbReference>
<evidence type="ECO:0000256" key="6">
    <source>
        <dbReference type="ARBA" id="ARBA00023136"/>
    </source>
</evidence>
<feature type="transmembrane region" description="Helical" evidence="14">
    <location>
        <begin position="145"/>
        <end position="166"/>
    </location>
</feature>
<evidence type="ECO:0000259" key="15">
    <source>
        <dbReference type="PROSITE" id="PS50262"/>
    </source>
</evidence>
<comment type="similarity">
    <text evidence="13">Belongs to the G-protein coupled receptor 1 family.</text>
</comment>
<feature type="transmembrane region" description="Helical" evidence="14">
    <location>
        <begin position="38"/>
        <end position="58"/>
    </location>
</feature>
<evidence type="ECO:0000256" key="2">
    <source>
        <dbReference type="ARBA" id="ARBA00022475"/>
    </source>
</evidence>
<dbReference type="Gene3D" id="1.20.1070.10">
    <property type="entry name" value="Rhodopsin 7-helix transmembrane proteins"/>
    <property type="match status" value="1"/>
</dbReference>
<dbReference type="EMBL" id="JANPWB010000014">
    <property type="protein sequence ID" value="KAJ1102416.1"/>
    <property type="molecule type" value="Genomic_DNA"/>
</dbReference>
<dbReference type="FunFam" id="1.20.1070.10:FF:000150">
    <property type="entry name" value="probable G-protein coupled receptor 34"/>
    <property type="match status" value="1"/>
</dbReference>
<evidence type="ECO:0000256" key="7">
    <source>
        <dbReference type="ARBA" id="ARBA00023157"/>
    </source>
</evidence>
<comment type="caution">
    <text evidence="16">The sequence shown here is derived from an EMBL/GenBank/DDBJ whole genome shotgun (WGS) entry which is preliminary data.</text>
</comment>
<dbReference type="GO" id="GO:0004930">
    <property type="term" value="F:G protein-coupled receptor activity"/>
    <property type="evidence" value="ECO:0007669"/>
    <property type="project" value="UniProtKB-KW"/>
</dbReference>
<sequence length="340" mass="38350">MAQGTLPPPLLTEQPSALTGNLTTCEIHDGFLALLLPVMYALIFCTGLLGNGLALWVFQYRSQRKSSTAVYLWNVAVSDLLLVLCLPLRVAYQNQPGPLLLCNTVGALFYLNMYVSITFLSLISLDRYLKILRPHQQYRMHSIPWSRAVSILVWLFSLICMTPFFFEARKPEPCSEKCFHFRSKGLLAAVINITAVVVFFVLLVLFICSYTEISKKLCRLPPRRTEQPGRSSSATAVTKTLVVLVIFIVSFVPYHTVRLPYVLAQLDIISSVAWKQALHTANEVALCISALNSCMDPVIYFFLSNSFRKAMLCTLQGKFKIIFLKESWSNTSRNRSITDL</sequence>
<dbReference type="InterPro" id="IPR017452">
    <property type="entry name" value="GPCR_Rhodpsn_7TM"/>
</dbReference>
<evidence type="ECO:0000256" key="8">
    <source>
        <dbReference type="ARBA" id="ARBA00023170"/>
    </source>
</evidence>
<dbReference type="InterPro" id="IPR000276">
    <property type="entry name" value="GPCR_Rhodpsn"/>
</dbReference>
<dbReference type="GO" id="GO:0008142">
    <property type="term" value="F:oxysterol binding"/>
    <property type="evidence" value="ECO:0007669"/>
    <property type="project" value="InterPro"/>
</dbReference>
<keyword evidence="17" id="KW-1185">Reference proteome</keyword>
<evidence type="ECO:0000256" key="11">
    <source>
        <dbReference type="ARBA" id="ARBA00035691"/>
    </source>
</evidence>
<dbReference type="PRINTS" id="PR00237">
    <property type="entry name" value="GPCRRHODOPSN"/>
</dbReference>
<organism evidence="16 17">
    <name type="scientific">Pleurodeles waltl</name>
    <name type="common">Iberian ribbed newt</name>
    <dbReference type="NCBI Taxonomy" id="8319"/>
    <lineage>
        <taxon>Eukaryota</taxon>
        <taxon>Metazoa</taxon>
        <taxon>Chordata</taxon>
        <taxon>Craniata</taxon>
        <taxon>Vertebrata</taxon>
        <taxon>Euteleostomi</taxon>
        <taxon>Amphibia</taxon>
        <taxon>Batrachia</taxon>
        <taxon>Caudata</taxon>
        <taxon>Salamandroidea</taxon>
        <taxon>Salamandridae</taxon>
        <taxon>Pleurodelinae</taxon>
        <taxon>Pleurodeles</taxon>
    </lineage>
</organism>
<feature type="transmembrane region" description="Helical" evidence="14">
    <location>
        <begin position="234"/>
        <end position="254"/>
    </location>
</feature>